<dbReference type="CDD" id="cd10234">
    <property type="entry name" value="ASKHA_NBD_HSP70_DnaK-like"/>
    <property type="match status" value="1"/>
</dbReference>
<accession>A0A0U5JAY2</accession>
<dbReference type="EMBL" id="LN879502">
    <property type="protein sequence ID" value="CUI15940.1"/>
    <property type="molecule type" value="Genomic_DNA"/>
</dbReference>
<keyword evidence="7 9" id="KW-0346">Stress response</keyword>
<dbReference type="InParanoid" id="A0A0U5JAY2"/>
<comment type="function">
    <text evidence="1 9">Acts as a chaperone.</text>
</comment>
<dbReference type="Proteomes" id="UP000069902">
    <property type="component" value="Chromosome cPNK"/>
</dbReference>
<evidence type="ECO:0000256" key="4">
    <source>
        <dbReference type="ARBA" id="ARBA00022553"/>
    </source>
</evidence>
<dbReference type="FunFam" id="3.90.640.10:FF:000003">
    <property type="entry name" value="Molecular chaperone DnaK"/>
    <property type="match status" value="1"/>
</dbReference>
<keyword evidence="8 9" id="KW-0143">Chaperone</keyword>
<dbReference type="FunFam" id="3.30.420.40:FF:000004">
    <property type="entry name" value="Molecular chaperone DnaK"/>
    <property type="match status" value="1"/>
</dbReference>
<dbReference type="InterPro" id="IPR013126">
    <property type="entry name" value="Hsp_70_fam"/>
</dbReference>
<dbReference type="FunFam" id="3.30.420.40:FF:000020">
    <property type="entry name" value="Chaperone protein HscA homolog"/>
    <property type="match status" value="1"/>
</dbReference>
<dbReference type="KEGG" id="pnl:PNK_0303"/>
<keyword evidence="11" id="KW-0175">Coiled coil</keyword>
<dbReference type="NCBIfam" id="NF001413">
    <property type="entry name" value="PRK00290.1"/>
    <property type="match status" value="1"/>
</dbReference>
<name>A0A0U5JAY2_9BACT</name>
<proteinExistence type="evidence at transcript level"/>
<evidence type="ECO:0000313" key="14">
    <source>
        <dbReference type="Proteomes" id="UP000069902"/>
    </source>
</evidence>
<evidence type="ECO:0000256" key="1">
    <source>
        <dbReference type="ARBA" id="ARBA00002290"/>
    </source>
</evidence>
<sequence>MSQSQTKKGRIIGIDLGTTNSCVSVMEGGTPKVIASAEGTRTTPSVAAYKGSERLVGIPAKRQAVTNPENTITSSKRFIGRKHQEVLSEIKTVPYKVTSNSNGDAVFEIQGKIVTPEEIAAQILIKMKETAEAYLGEKITEAVITVPAYFNDSQRQSTKDAGRIAGLDVKRIIPEPTAAALAYGLDKEHTDKKIAVFDLGGGTFDISILEIGDGVFEVLATNGDTHLGGDDFDNAILNWMLDTFKQEQGIDLRNDKMALQRLRDAAEKAKIELSGVQQTEINQPFITMDASGPKHLTMTLTRSKLESLTHDLIERTRGPCLKALKDSGLSKDDIGEVILVGGMTRMPAVQEIVKTIFGKEGHKGVNPDEVVAVGAAIQGGVLSGVVKDVLLLDVTPLTLGIETLGGVMTPLVERNTTIPTQKKQIFSTAADNQPAVTIRVLQGERKMANDNKEVGRFDLADIPPSPRGMPQIEVAFDIDADGILHVSAKDLSSGKEQKIRIEAQSGLNEEEIKRMVRDAEDHAEEDKKRKEEVEIRNEADSLAFRAQKALDEYKDKVPKNVADEVASKIEAVKKAIESNDANRIRSAKDELERHMQHIGEAMAKAGQGDAQASPGSSSFTGEGNQESHQQHQQHQQGSGKNPDDIEEAEVEIIDDKKP</sequence>
<dbReference type="FunFam" id="1.20.1270.10:FF:000001">
    <property type="entry name" value="Molecular chaperone DnaK"/>
    <property type="match status" value="1"/>
</dbReference>
<dbReference type="GO" id="GO:0051082">
    <property type="term" value="F:unfolded protein binding"/>
    <property type="evidence" value="ECO:0007669"/>
    <property type="project" value="InterPro"/>
</dbReference>
<dbReference type="HAMAP" id="MF_00332">
    <property type="entry name" value="DnaK"/>
    <property type="match status" value="1"/>
</dbReference>
<comment type="similarity">
    <text evidence="2 9 10">Belongs to the heat shock protein 70 family.</text>
</comment>
<evidence type="ECO:0000256" key="3">
    <source>
        <dbReference type="ARBA" id="ARBA00014415"/>
    </source>
</evidence>
<keyword evidence="5 9" id="KW-0547">Nucleotide-binding</keyword>
<gene>
    <name evidence="13" type="primary">dnak1</name>
    <name evidence="9" type="synonym">dnaK</name>
    <name evidence="13" type="ORF">PNK_0303</name>
</gene>
<dbReference type="Gene3D" id="2.60.34.10">
    <property type="entry name" value="Substrate Binding Domain Of DNAk, Chain A, domain 1"/>
    <property type="match status" value="1"/>
</dbReference>
<evidence type="ECO:0000256" key="2">
    <source>
        <dbReference type="ARBA" id="ARBA00007381"/>
    </source>
</evidence>
<dbReference type="InterPro" id="IPR029047">
    <property type="entry name" value="HSP70_peptide-bd_sf"/>
</dbReference>
<dbReference type="InterPro" id="IPR018181">
    <property type="entry name" value="Heat_shock_70_CS"/>
</dbReference>
<dbReference type="Pfam" id="PF00012">
    <property type="entry name" value="HSP70"/>
    <property type="match status" value="1"/>
</dbReference>
<dbReference type="GO" id="GO:0005524">
    <property type="term" value="F:ATP binding"/>
    <property type="evidence" value="ECO:0007669"/>
    <property type="project" value="UniProtKB-UniRule"/>
</dbReference>
<dbReference type="PROSITE" id="PS01036">
    <property type="entry name" value="HSP70_3"/>
    <property type="match status" value="1"/>
</dbReference>
<dbReference type="InterPro" id="IPR012725">
    <property type="entry name" value="Chaperone_DnaK"/>
</dbReference>
<evidence type="ECO:0000256" key="6">
    <source>
        <dbReference type="ARBA" id="ARBA00022840"/>
    </source>
</evidence>
<dbReference type="PROSITE" id="PS00297">
    <property type="entry name" value="HSP70_1"/>
    <property type="match status" value="1"/>
</dbReference>
<evidence type="ECO:0000256" key="10">
    <source>
        <dbReference type="RuleBase" id="RU003322"/>
    </source>
</evidence>
<keyword evidence="4 9" id="KW-0597">Phosphoprotein</keyword>
<dbReference type="SUPFAM" id="SSF100920">
    <property type="entry name" value="Heat shock protein 70kD (HSP70), peptide-binding domain"/>
    <property type="match status" value="1"/>
</dbReference>
<dbReference type="PATRIC" id="fig|389348.3.peg.342"/>
<dbReference type="Gene3D" id="3.30.420.40">
    <property type="match status" value="2"/>
</dbReference>
<dbReference type="SUPFAM" id="SSF53067">
    <property type="entry name" value="Actin-like ATPase domain"/>
    <property type="match status" value="2"/>
</dbReference>
<feature type="compositionally biased region" description="Polar residues" evidence="12">
    <location>
        <begin position="613"/>
        <end position="627"/>
    </location>
</feature>
<dbReference type="GO" id="GO:0140662">
    <property type="term" value="F:ATP-dependent protein folding chaperone"/>
    <property type="evidence" value="ECO:0007669"/>
    <property type="project" value="InterPro"/>
</dbReference>
<dbReference type="STRING" id="389348.PNK_0303"/>
<organism evidence="13 14">
    <name type="scientific">Candidatus Protochlamydia naegleriophila</name>
    <dbReference type="NCBI Taxonomy" id="389348"/>
    <lineage>
        <taxon>Bacteria</taxon>
        <taxon>Pseudomonadati</taxon>
        <taxon>Chlamydiota</taxon>
        <taxon>Chlamydiia</taxon>
        <taxon>Parachlamydiales</taxon>
        <taxon>Parachlamydiaceae</taxon>
        <taxon>Candidatus Protochlamydia</taxon>
    </lineage>
</organism>
<keyword evidence="14" id="KW-1185">Reference proteome</keyword>
<evidence type="ECO:0000313" key="13">
    <source>
        <dbReference type="EMBL" id="CUI15940.1"/>
    </source>
</evidence>
<evidence type="ECO:0000256" key="9">
    <source>
        <dbReference type="HAMAP-Rule" id="MF_00332"/>
    </source>
</evidence>
<dbReference type="NCBIfam" id="TIGR02350">
    <property type="entry name" value="prok_dnaK"/>
    <property type="match status" value="1"/>
</dbReference>
<dbReference type="RefSeq" id="WP_032124937.1">
    <property type="nucleotide sequence ID" value="NZ_LN879502.1"/>
</dbReference>
<dbReference type="AlphaFoldDB" id="A0A0U5JAY2"/>
<keyword evidence="6 9" id="KW-0067">ATP-binding</keyword>
<reference evidence="14" key="1">
    <citation type="submission" date="2015-09" db="EMBL/GenBank/DDBJ databases">
        <authorList>
            <person name="Bertelli C."/>
        </authorList>
    </citation>
    <scope>NUCLEOTIDE SEQUENCE [LARGE SCALE GENOMIC DNA]</scope>
    <source>
        <strain evidence="14">KNic</strain>
    </source>
</reference>
<evidence type="ECO:0000256" key="5">
    <source>
        <dbReference type="ARBA" id="ARBA00022741"/>
    </source>
</evidence>
<dbReference type="InterPro" id="IPR029048">
    <property type="entry name" value="HSP70_C_sf"/>
</dbReference>
<evidence type="ECO:0000256" key="7">
    <source>
        <dbReference type="ARBA" id="ARBA00023016"/>
    </source>
</evidence>
<dbReference type="PROSITE" id="PS00329">
    <property type="entry name" value="HSP70_2"/>
    <property type="match status" value="1"/>
</dbReference>
<evidence type="ECO:0000256" key="11">
    <source>
        <dbReference type="SAM" id="Coils"/>
    </source>
</evidence>
<feature type="coiled-coil region" evidence="11">
    <location>
        <begin position="252"/>
        <end position="279"/>
    </location>
</feature>
<evidence type="ECO:0000256" key="12">
    <source>
        <dbReference type="SAM" id="MobiDB-lite"/>
    </source>
</evidence>
<dbReference type="Gene3D" id="3.90.640.10">
    <property type="entry name" value="Actin, Chain A, domain 4"/>
    <property type="match status" value="1"/>
</dbReference>
<dbReference type="GO" id="GO:0005737">
    <property type="term" value="C:cytoplasm"/>
    <property type="evidence" value="ECO:0007669"/>
    <property type="project" value="UniProtKB-ARBA"/>
</dbReference>
<dbReference type="PANTHER" id="PTHR19375">
    <property type="entry name" value="HEAT SHOCK PROTEIN 70KDA"/>
    <property type="match status" value="1"/>
</dbReference>
<feature type="region of interest" description="Disordered" evidence="12">
    <location>
        <begin position="596"/>
        <end position="658"/>
    </location>
</feature>
<feature type="modified residue" description="Phosphothreonine; by autocatalysis" evidence="9">
    <location>
        <position position="203"/>
    </location>
</feature>
<dbReference type="Gene3D" id="1.20.1270.10">
    <property type="match status" value="1"/>
</dbReference>
<dbReference type="FunCoup" id="A0A0U5JAY2">
    <property type="interactions" value="463"/>
</dbReference>
<dbReference type="PRINTS" id="PR00301">
    <property type="entry name" value="HEATSHOCK70"/>
</dbReference>
<evidence type="ECO:0000256" key="8">
    <source>
        <dbReference type="ARBA" id="ARBA00023186"/>
    </source>
</evidence>
<dbReference type="FunFam" id="2.60.34.10:FF:000014">
    <property type="entry name" value="Chaperone protein DnaK HSP70"/>
    <property type="match status" value="1"/>
</dbReference>
<comment type="induction">
    <text evidence="9">By stress conditions e.g. heat shock.</text>
</comment>
<dbReference type="InterPro" id="IPR043129">
    <property type="entry name" value="ATPase_NBD"/>
</dbReference>
<protein>
    <recommendedName>
        <fullName evidence="3 9">Chaperone protein DnaK</fullName>
    </recommendedName>
    <alternativeName>
        <fullName evidence="9">HSP70</fullName>
    </alternativeName>
    <alternativeName>
        <fullName evidence="9">Heat shock 70 kDa protein</fullName>
    </alternativeName>
    <alternativeName>
        <fullName evidence="9">Heat shock protein 70</fullName>
    </alternativeName>
</protein>